<comment type="caution">
    <text evidence="1">The sequence shown here is derived from an EMBL/GenBank/DDBJ whole genome shotgun (WGS) entry which is preliminary data.</text>
</comment>
<reference evidence="1" key="1">
    <citation type="submission" date="2022-02" db="EMBL/GenBank/DDBJ databases">
        <title>Vibrio sp. nov., a new bacterium isolated from Bohai sea, China.</title>
        <authorList>
            <person name="Yuan Y."/>
        </authorList>
    </citation>
    <scope>NUCLEOTIDE SEQUENCE</scope>
    <source>
        <strain evidence="1">DBSS07</strain>
    </source>
</reference>
<protein>
    <submittedName>
        <fullName evidence="1">Uncharacterized protein</fullName>
    </submittedName>
</protein>
<evidence type="ECO:0000313" key="1">
    <source>
        <dbReference type="EMBL" id="MCW8334143.1"/>
    </source>
</evidence>
<name>A0A9X3CEA7_9VIBR</name>
<evidence type="ECO:0000313" key="2">
    <source>
        <dbReference type="Proteomes" id="UP001155586"/>
    </source>
</evidence>
<organism evidence="1 2">
    <name type="scientific">Vibrio paucivorans</name>
    <dbReference type="NCBI Taxonomy" id="2829489"/>
    <lineage>
        <taxon>Bacteria</taxon>
        <taxon>Pseudomonadati</taxon>
        <taxon>Pseudomonadota</taxon>
        <taxon>Gammaproteobacteria</taxon>
        <taxon>Vibrionales</taxon>
        <taxon>Vibrionaceae</taxon>
        <taxon>Vibrio</taxon>
    </lineage>
</organism>
<dbReference type="Proteomes" id="UP001155586">
    <property type="component" value="Unassembled WGS sequence"/>
</dbReference>
<gene>
    <name evidence="1" type="ORF">MD483_09935</name>
</gene>
<sequence length="147" mass="16975">MQPTTKQQVFLQLFFREQYGAPAVEVDGIDPEAANTTEYQQWLAEKAEITKQQVLESHWIKTCTEGYITELVFNQDGSLNEHKLFDRLHTQGTWSLVDGMLKVSITKGENRYEFHVVGRKAPRIYSAIEYKNGELHSYLKLAPVRPD</sequence>
<proteinExistence type="predicted"/>
<dbReference type="AlphaFoldDB" id="A0A9X3CEA7"/>
<dbReference type="RefSeq" id="WP_252031653.1">
    <property type="nucleotide sequence ID" value="NZ_JAKRRX010000047.1"/>
</dbReference>
<keyword evidence="2" id="KW-1185">Reference proteome</keyword>
<accession>A0A9X3CEA7</accession>
<dbReference type="EMBL" id="JAKRRX010000047">
    <property type="protein sequence ID" value="MCW8334143.1"/>
    <property type="molecule type" value="Genomic_DNA"/>
</dbReference>